<dbReference type="STRING" id="156889.Mmc1_0916"/>
<dbReference type="AlphaFoldDB" id="A0L642"/>
<evidence type="ECO:0000313" key="2">
    <source>
        <dbReference type="EMBL" id="ABK43435.1"/>
    </source>
</evidence>
<gene>
    <name evidence="2" type="ordered locus">Mmc1_0916</name>
</gene>
<dbReference type="KEGG" id="mgm:Mmc1_0916"/>
<reference evidence="3" key="1">
    <citation type="journal article" date="2009" name="Appl. Environ. Microbiol.">
        <title>Complete genome sequence of the chemolithoautotrophic marine magnetotactic coccus strain MC-1.</title>
        <authorList>
            <person name="Schubbe S."/>
            <person name="Williams T.J."/>
            <person name="Xie G."/>
            <person name="Kiss H.E."/>
            <person name="Brettin T.S."/>
            <person name="Martinez D."/>
            <person name="Ross C.A."/>
            <person name="Schuler D."/>
            <person name="Cox B.L."/>
            <person name="Nealson K.H."/>
            <person name="Bazylinski D.A."/>
        </authorList>
    </citation>
    <scope>NUCLEOTIDE SEQUENCE [LARGE SCALE GENOMIC DNA]</scope>
    <source>
        <strain evidence="3">ATCC BAA-1437 / JCM 17883 / MC-1</strain>
    </source>
</reference>
<keyword evidence="1" id="KW-0175">Coiled coil</keyword>
<keyword evidence="3" id="KW-1185">Reference proteome</keyword>
<proteinExistence type="predicted"/>
<sequence>MDQWEQIVIKGGGLNGPVIVSSLQELQSLQLRLAQIAREAAQASGEAEPELPQLLQMASTPMEPVEISYLEGPHESFFNMLELDLDGLVVWFQQLRELKQPQRAALYFLRLYRSHSLPEALELMVDLPLLAGDAADVLEEIHEMRGDLDAIPDPFVRYIDWARMAQDWLSQGTLVIFQFEGVEWVVLSPKAK</sequence>
<name>A0L642_MAGMM</name>
<dbReference type="EMBL" id="CP000471">
    <property type="protein sequence ID" value="ABK43435.1"/>
    <property type="molecule type" value="Genomic_DNA"/>
</dbReference>
<evidence type="ECO:0000256" key="1">
    <source>
        <dbReference type="SAM" id="Coils"/>
    </source>
</evidence>
<accession>A0L642</accession>
<protein>
    <submittedName>
        <fullName evidence="2">Uncharacterized protein</fullName>
    </submittedName>
</protein>
<dbReference type="OrthoDB" id="9888698at2"/>
<dbReference type="HOGENOM" id="CLU_1413664_0_0_5"/>
<dbReference type="RefSeq" id="WP_011712592.1">
    <property type="nucleotide sequence ID" value="NC_008576.1"/>
</dbReference>
<dbReference type="Proteomes" id="UP000002586">
    <property type="component" value="Chromosome"/>
</dbReference>
<evidence type="ECO:0000313" key="3">
    <source>
        <dbReference type="Proteomes" id="UP000002586"/>
    </source>
</evidence>
<organism evidence="2 3">
    <name type="scientific">Magnetococcus marinus (strain ATCC BAA-1437 / JCM 17883 / MC-1)</name>
    <dbReference type="NCBI Taxonomy" id="156889"/>
    <lineage>
        <taxon>Bacteria</taxon>
        <taxon>Pseudomonadati</taxon>
        <taxon>Pseudomonadota</taxon>
        <taxon>Magnetococcia</taxon>
        <taxon>Magnetococcales</taxon>
        <taxon>Magnetococcaceae</taxon>
        <taxon>Magnetococcus</taxon>
    </lineage>
</organism>
<reference evidence="2 3" key="2">
    <citation type="journal article" date="2012" name="Int. J. Syst. Evol. Microbiol.">
        <title>Magnetococcus marinus gen. nov., sp. nov., a marine, magnetotactic bacterium that represents a novel lineage (Magnetococcaceae fam. nov.; Magnetococcales ord. nov.) at the base of the Alphaproteobacteria.</title>
        <authorList>
            <person name="Bazylinski D.A."/>
            <person name="Williams T.J."/>
            <person name="Lefevre C.T."/>
            <person name="Berg R.J."/>
            <person name="Zhang C.L."/>
            <person name="Bowser S.S."/>
            <person name="Dean A.J."/>
            <person name="Beveridge T.J."/>
        </authorList>
    </citation>
    <scope>NUCLEOTIDE SEQUENCE [LARGE SCALE GENOMIC DNA]</scope>
    <source>
        <strain evidence="3">ATCC BAA-1437 / JCM 17883 / MC-1</strain>
    </source>
</reference>
<feature type="coiled-coil region" evidence="1">
    <location>
        <begin position="19"/>
        <end position="46"/>
    </location>
</feature>